<dbReference type="RefSeq" id="WP_014376153.1">
    <property type="nucleotide sequence ID" value="NC_016943.1"/>
</dbReference>
<dbReference type="EMBL" id="FO117623">
    <property type="protein sequence ID" value="CCG03270.1"/>
    <property type="molecule type" value="Genomic_DNA"/>
</dbReference>
<evidence type="ECO:0000256" key="3">
    <source>
        <dbReference type="ARBA" id="ARBA00022630"/>
    </source>
</evidence>
<dbReference type="InterPro" id="IPR037069">
    <property type="entry name" value="AcylCoA_DH/ox_N_sf"/>
</dbReference>
<accession>H6RVJ5</accession>
<dbReference type="InterPro" id="IPR046373">
    <property type="entry name" value="Acyl-CoA_Oxase/DH_mid-dom_sf"/>
</dbReference>
<dbReference type="GO" id="GO:0050660">
    <property type="term" value="F:flavin adenine dinucleotide binding"/>
    <property type="evidence" value="ECO:0007669"/>
    <property type="project" value="InterPro"/>
</dbReference>
<dbReference type="InterPro" id="IPR036250">
    <property type="entry name" value="AcylCo_DH-like_C"/>
</dbReference>
<keyword evidence="3 5" id="KW-0285">Flavoprotein</keyword>
<evidence type="ECO:0000259" key="7">
    <source>
        <dbReference type="Pfam" id="PF02770"/>
    </source>
</evidence>
<dbReference type="GO" id="GO:0003995">
    <property type="term" value="F:acyl-CoA dehydrogenase activity"/>
    <property type="evidence" value="ECO:0007669"/>
    <property type="project" value="TreeGrafter"/>
</dbReference>
<dbReference type="InterPro" id="IPR009100">
    <property type="entry name" value="AcylCoA_DH/oxidase_NM_dom_sf"/>
</dbReference>
<evidence type="ECO:0000313" key="10">
    <source>
        <dbReference type="Proteomes" id="UP000007517"/>
    </source>
</evidence>
<keyword evidence="10" id="KW-1185">Reference proteome</keyword>
<dbReference type="HOGENOM" id="CLU_018204_3_2_11"/>
<dbReference type="PANTHER" id="PTHR43884">
    <property type="entry name" value="ACYL-COA DEHYDROGENASE"/>
    <property type="match status" value="1"/>
</dbReference>
<keyword evidence="4 5" id="KW-0274">FAD</keyword>
<dbReference type="OrthoDB" id="571684at2"/>
<protein>
    <submittedName>
        <fullName evidence="9">Acyl-CoA oxidase/dehydrogenase</fullName>
    </submittedName>
</protein>
<dbReference type="InterPro" id="IPR006091">
    <property type="entry name" value="Acyl-CoA_Oxase/DH_mid-dom"/>
</dbReference>
<dbReference type="Gene3D" id="2.40.110.10">
    <property type="entry name" value="Butyryl-CoA Dehydrogenase, subunit A, domain 2"/>
    <property type="match status" value="1"/>
</dbReference>
<gene>
    <name evidence="9" type="ordered locus">BLASA_2366</name>
</gene>
<feature type="domain" description="Acyl-CoA dehydrogenase/oxidase C-terminal" evidence="6">
    <location>
        <begin position="245"/>
        <end position="380"/>
    </location>
</feature>
<reference evidence="10" key="2">
    <citation type="submission" date="2012-02" db="EMBL/GenBank/DDBJ databases">
        <title>Complete genome sequence of Blastococcus saxobsidens strain DD2.</title>
        <authorList>
            <person name="Genoscope."/>
        </authorList>
    </citation>
    <scope>NUCLEOTIDE SEQUENCE [LARGE SCALE GENOMIC DNA]</scope>
    <source>
        <strain evidence="10">DD2</strain>
    </source>
</reference>
<dbReference type="Pfam" id="PF02771">
    <property type="entry name" value="Acyl-CoA_dh_N"/>
    <property type="match status" value="1"/>
</dbReference>
<comment type="similarity">
    <text evidence="2 5">Belongs to the acyl-CoA dehydrogenase family.</text>
</comment>
<evidence type="ECO:0000256" key="2">
    <source>
        <dbReference type="ARBA" id="ARBA00009347"/>
    </source>
</evidence>
<keyword evidence="5" id="KW-0560">Oxidoreductase</keyword>
<dbReference type="Gene3D" id="1.10.540.10">
    <property type="entry name" value="Acyl-CoA dehydrogenase/oxidase, N-terminal domain"/>
    <property type="match status" value="1"/>
</dbReference>
<proteinExistence type="inferred from homology"/>
<organism evidence="9 10">
    <name type="scientific">Blastococcus saxobsidens (strain DD2)</name>
    <dbReference type="NCBI Taxonomy" id="1146883"/>
    <lineage>
        <taxon>Bacteria</taxon>
        <taxon>Bacillati</taxon>
        <taxon>Actinomycetota</taxon>
        <taxon>Actinomycetes</taxon>
        <taxon>Geodermatophilales</taxon>
        <taxon>Geodermatophilaceae</taxon>
        <taxon>Blastococcus</taxon>
    </lineage>
</organism>
<dbReference type="eggNOG" id="COG1960">
    <property type="taxonomic scope" value="Bacteria"/>
</dbReference>
<dbReference type="Pfam" id="PF00441">
    <property type="entry name" value="Acyl-CoA_dh_1"/>
    <property type="match status" value="1"/>
</dbReference>
<name>H6RVJ5_BLASD</name>
<dbReference type="STRING" id="1146883.BLASA_2366"/>
<feature type="domain" description="Acyl-CoA dehydrogenase/oxidase N-terminal" evidence="8">
    <location>
        <begin position="15"/>
        <end position="116"/>
    </location>
</feature>
<evidence type="ECO:0000256" key="4">
    <source>
        <dbReference type="ARBA" id="ARBA00022827"/>
    </source>
</evidence>
<dbReference type="AlphaFoldDB" id="H6RVJ5"/>
<dbReference type="SUPFAM" id="SSF47203">
    <property type="entry name" value="Acyl-CoA dehydrogenase C-terminal domain-like"/>
    <property type="match status" value="1"/>
</dbReference>
<feature type="domain" description="Acyl-CoA oxidase/dehydrogenase middle" evidence="7">
    <location>
        <begin position="121"/>
        <end position="216"/>
    </location>
</feature>
<reference evidence="9 10" key="1">
    <citation type="journal article" date="2012" name="J. Bacteriol.">
        <title>Genome Sequence of Blastococcus saxobsidens DD2, a Stone-Inhabiting Bacterium.</title>
        <authorList>
            <person name="Chouaia B."/>
            <person name="Crotti E."/>
            <person name="Brusetti L."/>
            <person name="Daffonchio D."/>
            <person name="Essoussi I."/>
            <person name="Nouioui I."/>
            <person name="Sbissi I."/>
            <person name="Ghodhbane-Gtari F."/>
            <person name="Gtari M."/>
            <person name="Vacherie B."/>
            <person name="Barbe V."/>
            <person name="Medigue C."/>
            <person name="Gury J."/>
            <person name="Pujic P."/>
            <person name="Normand P."/>
        </authorList>
    </citation>
    <scope>NUCLEOTIDE SEQUENCE [LARGE SCALE GENOMIC DNA]</scope>
    <source>
        <strain evidence="9 10">DD2</strain>
    </source>
</reference>
<evidence type="ECO:0000256" key="5">
    <source>
        <dbReference type="RuleBase" id="RU362125"/>
    </source>
</evidence>
<dbReference type="PANTHER" id="PTHR43884:SF12">
    <property type="entry name" value="ISOVALERYL-COA DEHYDROGENASE, MITOCHONDRIAL-RELATED"/>
    <property type="match status" value="1"/>
</dbReference>
<evidence type="ECO:0000259" key="6">
    <source>
        <dbReference type="Pfam" id="PF00441"/>
    </source>
</evidence>
<dbReference type="InterPro" id="IPR009075">
    <property type="entry name" value="AcylCo_DH/oxidase_C"/>
</dbReference>
<evidence type="ECO:0000313" key="9">
    <source>
        <dbReference type="EMBL" id="CCG03270.1"/>
    </source>
</evidence>
<dbReference type="KEGG" id="bsd:BLASA_2366"/>
<evidence type="ECO:0000259" key="8">
    <source>
        <dbReference type="Pfam" id="PF02771"/>
    </source>
</evidence>
<evidence type="ECO:0000256" key="1">
    <source>
        <dbReference type="ARBA" id="ARBA00001974"/>
    </source>
</evidence>
<sequence>MTTTGPTSVADAVARADEVAQTVAGPLADRTDSGVWPAEAIRALQAAGLGGLAAPRSVGGAGLGLRGVAAVCEVLGRVCASTALCFGMHCVATAVLAAKPTERQRTEFLGAIVAGEHLTTLAVSEPGTGAQFWLPQTRMTRDAAGLRITGEKSFITNGSHADSYVLSTVAADPEAPMGQFSCVVVPAGADGLTWGGEWTGIGMRGNSSRGLRLDDVVLGPDHLLGAEGDQIWYVFEVVAPYFLMAMAGTYVGVAQASLDEATGHLSRRAHAHTGRRLAGEPILQHRLGVLWAQVERTRRLVHWAAEEGDSGGPTALPALTSAKAEVAQCAVEVTNEAMTLVGGIGYRDRSPLERHLRDARAADVMSPTTDILRTWTGRAVLGLPLLGE</sequence>
<dbReference type="Gene3D" id="1.20.140.10">
    <property type="entry name" value="Butyryl-CoA Dehydrogenase, subunit A, domain 3"/>
    <property type="match status" value="1"/>
</dbReference>
<dbReference type="Proteomes" id="UP000007517">
    <property type="component" value="Chromosome"/>
</dbReference>
<comment type="cofactor">
    <cofactor evidence="1 5">
        <name>FAD</name>
        <dbReference type="ChEBI" id="CHEBI:57692"/>
    </cofactor>
</comment>
<dbReference type="CDD" id="cd00567">
    <property type="entry name" value="ACAD"/>
    <property type="match status" value="1"/>
</dbReference>
<dbReference type="SUPFAM" id="SSF56645">
    <property type="entry name" value="Acyl-CoA dehydrogenase NM domain-like"/>
    <property type="match status" value="1"/>
</dbReference>
<dbReference type="PIRSF" id="PIRSF016578">
    <property type="entry name" value="HsaA"/>
    <property type="match status" value="1"/>
</dbReference>
<dbReference type="InterPro" id="IPR013786">
    <property type="entry name" value="AcylCoA_DH/ox_N"/>
</dbReference>
<dbReference type="Pfam" id="PF02770">
    <property type="entry name" value="Acyl-CoA_dh_M"/>
    <property type="match status" value="1"/>
</dbReference>